<accession>A0A0V0S168</accession>
<protein>
    <submittedName>
        <fullName evidence="1">Uncharacterized protein</fullName>
    </submittedName>
</protein>
<comment type="caution">
    <text evidence="1">The sequence shown here is derived from an EMBL/GenBank/DDBJ whole genome shotgun (WGS) entry which is preliminary data.</text>
</comment>
<sequence>MKVMVSAENEISSSNFEKRFNASIAYMKSIRLMKTLWEQFNMQIQFLERQMEIIFNTNECHSMMLPLLFSVKTSRSTCCQMHPSVIIKRNIHYSTLSLSTFAFSEETASLTFMLETGLIISTPAKSPVWEKCKGKDCESALPGTTDSRAIFSLLTAFHDAVGKLKSTLVHLGALTTLRKHIA</sequence>
<name>A0A0V0S168_9BILA</name>
<dbReference type="EMBL" id="JYDL01000049">
    <property type="protein sequence ID" value="KRX20407.1"/>
    <property type="molecule type" value="Genomic_DNA"/>
</dbReference>
<evidence type="ECO:0000313" key="1">
    <source>
        <dbReference type="EMBL" id="KRX20407.1"/>
    </source>
</evidence>
<dbReference type="Proteomes" id="UP000054630">
    <property type="component" value="Unassembled WGS sequence"/>
</dbReference>
<proteinExistence type="predicted"/>
<dbReference type="OrthoDB" id="10319152at2759"/>
<dbReference type="AlphaFoldDB" id="A0A0V0S168"/>
<reference evidence="1 2" key="1">
    <citation type="submission" date="2015-01" db="EMBL/GenBank/DDBJ databases">
        <title>Evolution of Trichinella species and genotypes.</title>
        <authorList>
            <person name="Korhonen P.K."/>
            <person name="Edoardo P."/>
            <person name="Giuseppe L.R."/>
            <person name="Gasser R.B."/>
        </authorList>
    </citation>
    <scope>NUCLEOTIDE SEQUENCE [LARGE SCALE GENOMIC DNA]</scope>
    <source>
        <strain evidence="1">ISS37</strain>
    </source>
</reference>
<organism evidence="1 2">
    <name type="scientific">Trichinella nelsoni</name>
    <dbReference type="NCBI Taxonomy" id="6336"/>
    <lineage>
        <taxon>Eukaryota</taxon>
        <taxon>Metazoa</taxon>
        <taxon>Ecdysozoa</taxon>
        <taxon>Nematoda</taxon>
        <taxon>Enoplea</taxon>
        <taxon>Dorylaimia</taxon>
        <taxon>Trichinellida</taxon>
        <taxon>Trichinellidae</taxon>
        <taxon>Trichinella</taxon>
    </lineage>
</organism>
<evidence type="ECO:0000313" key="2">
    <source>
        <dbReference type="Proteomes" id="UP000054630"/>
    </source>
</evidence>
<gene>
    <name evidence="1" type="ORF">T07_2734</name>
</gene>
<keyword evidence="2" id="KW-1185">Reference proteome</keyword>